<dbReference type="InterPro" id="IPR025734">
    <property type="entry name" value="EspG"/>
</dbReference>
<evidence type="ECO:0000256" key="5">
    <source>
        <dbReference type="SAM" id="Coils"/>
    </source>
</evidence>
<dbReference type="EMBL" id="JBGEHV010000021">
    <property type="protein sequence ID" value="MEY8040450.1"/>
    <property type="molecule type" value="Genomic_DNA"/>
</dbReference>
<protein>
    <submittedName>
        <fullName evidence="6">ESX secretion-associated protein EspG</fullName>
    </submittedName>
</protein>
<reference evidence="6 7" key="1">
    <citation type="submission" date="2024-08" db="EMBL/GenBank/DDBJ databases">
        <title>Genome mining of Saccharopolyspora cebuensis PGLac3 from Nigerian medicinal plant.</title>
        <authorList>
            <person name="Ezeobiora C.E."/>
            <person name="Igbokwe N.H."/>
            <person name="Amin D.H."/>
            <person name="Mendie U.E."/>
        </authorList>
    </citation>
    <scope>NUCLEOTIDE SEQUENCE [LARGE SCALE GENOMIC DNA]</scope>
    <source>
        <strain evidence="6 7">PGLac3</strain>
    </source>
</reference>
<name>A0ABV4CH94_9PSEU</name>
<proteinExistence type="inferred from homology"/>
<accession>A0ABV4CH94</accession>
<evidence type="ECO:0000256" key="4">
    <source>
        <dbReference type="ARBA" id="ARBA00023186"/>
    </source>
</evidence>
<evidence type="ECO:0000313" key="6">
    <source>
        <dbReference type="EMBL" id="MEY8040450.1"/>
    </source>
</evidence>
<comment type="similarity">
    <text evidence="2">Belongs to the EspG family.</text>
</comment>
<keyword evidence="7" id="KW-1185">Reference proteome</keyword>
<keyword evidence="5" id="KW-0175">Coiled coil</keyword>
<organism evidence="6 7">
    <name type="scientific">Saccharopolyspora cebuensis</name>
    <dbReference type="NCBI Taxonomy" id="418759"/>
    <lineage>
        <taxon>Bacteria</taxon>
        <taxon>Bacillati</taxon>
        <taxon>Actinomycetota</taxon>
        <taxon>Actinomycetes</taxon>
        <taxon>Pseudonocardiales</taxon>
        <taxon>Pseudonocardiaceae</taxon>
        <taxon>Saccharopolyspora</taxon>
    </lineage>
</organism>
<gene>
    <name evidence="6" type="ORF">AB8O55_13670</name>
</gene>
<comment type="caution">
    <text evidence="6">The sequence shown here is derived from an EMBL/GenBank/DDBJ whole genome shotgun (WGS) entry which is preliminary data.</text>
</comment>
<dbReference type="RefSeq" id="WP_345367433.1">
    <property type="nucleotide sequence ID" value="NZ_BAABII010000018.1"/>
</dbReference>
<dbReference type="Proteomes" id="UP001564626">
    <property type="component" value="Unassembled WGS sequence"/>
</dbReference>
<comment type="subcellular location">
    <subcellularLocation>
        <location evidence="1">Cytoplasm</location>
    </subcellularLocation>
</comment>
<keyword evidence="3" id="KW-0963">Cytoplasm</keyword>
<evidence type="ECO:0000256" key="3">
    <source>
        <dbReference type="ARBA" id="ARBA00022490"/>
    </source>
</evidence>
<feature type="coiled-coil region" evidence="5">
    <location>
        <begin position="140"/>
        <end position="167"/>
    </location>
</feature>
<evidence type="ECO:0000256" key="1">
    <source>
        <dbReference type="ARBA" id="ARBA00004496"/>
    </source>
</evidence>
<evidence type="ECO:0000256" key="2">
    <source>
        <dbReference type="ARBA" id="ARBA00006411"/>
    </source>
</evidence>
<sequence length="263" mass="29239">MPSKLDVDRLEYVILAGWAGLTRIPGVASFSHYGRTPENINAELEAADQRCRERGLVDRGDRVNDAVWDLMGAYAHSSVEYDLRFSHTKGTELRACVTVAGQVAVRTTIDGDRFTLERVRPDEALPALMSLLPEHRPHKMRALGVDLAELRKARADLERRGETDERALDQLLRSRGVNIADYRQMTRLLDGKKLGGGEVGVTIWNRQRKEFRGEQTLRIIDLEQGRVAVYNSGGQRMVAGCDAGTVKRVLGGLAAETQRAAAF</sequence>
<evidence type="ECO:0000313" key="7">
    <source>
        <dbReference type="Proteomes" id="UP001564626"/>
    </source>
</evidence>
<keyword evidence="4" id="KW-0143">Chaperone</keyword>
<dbReference type="Pfam" id="PF14011">
    <property type="entry name" value="ESX-1_EspG"/>
    <property type="match status" value="1"/>
</dbReference>